<evidence type="ECO:0000259" key="9">
    <source>
        <dbReference type="Pfam" id="PF09334"/>
    </source>
</evidence>
<evidence type="ECO:0000256" key="8">
    <source>
        <dbReference type="RuleBase" id="RU363039"/>
    </source>
</evidence>
<accession>A0A1Y5IHN5</accession>
<proteinExistence type="inferred from homology"/>
<dbReference type="PANTHER" id="PTHR43326">
    <property type="entry name" value="METHIONYL-TRNA SYNTHETASE"/>
    <property type="match status" value="1"/>
</dbReference>
<dbReference type="Proteomes" id="UP000195557">
    <property type="component" value="Unassembled WGS sequence"/>
</dbReference>
<dbReference type="InterPro" id="IPR041872">
    <property type="entry name" value="Anticodon_Met"/>
</dbReference>
<evidence type="ECO:0000313" key="10">
    <source>
        <dbReference type="EMBL" id="OUS48157.1"/>
    </source>
</evidence>
<evidence type="ECO:0000256" key="7">
    <source>
        <dbReference type="ARBA" id="ARBA00030904"/>
    </source>
</evidence>
<dbReference type="InterPro" id="IPR009080">
    <property type="entry name" value="tRNAsynth_Ia_anticodon-bd"/>
</dbReference>
<dbReference type="NCBIfam" id="TIGR00398">
    <property type="entry name" value="metG"/>
    <property type="match status" value="1"/>
</dbReference>
<sequence length="577" mass="64962">MASALRATRRGIVALGRAAVDARSGRRRSAVAATRSNARATRGKTARALGPAYVTTPIYYVNDQPHIGHVYTSTVADAYARYARARGADVFFLTGTDEHGLKVEQSADKRGIEPQALADENSQKFRDVMMSYDISFDDFIRTTDARHERQVRALVKALQERDAVYLGQFEGWYDEGQEEYYTESKAKELDYKSPISGKDMVRSSEENYYFRLSKFQKELEALHADNPEFLTPSARRNEMIQRLNEGLNDVPISRTNFKWGIKMPEDEKHVIYVWIDALMNYITAIGVGDGKDDAVYSERSKYWPASVHIMAKEISWFHSVIWPALLMALDLPLPQRVHAHAFWIREGRKMSKSLGNFVDLACMDRFKEHYGLDAIRYYLAVEGPIGANDANFSADRVQEIYSSDLVNTLGNSVSRTTAMVNKYFDGEVQSEELNGARVTFENWDMPARTSACVEDALKAYDKLDLPRAAAAAKQIIMDVDVFITETEPFRMAKDASKRAELSACLYQCLESLRIACVLLEPLMPNKMAEFDAGVGLGEGTMDERTTWGGLKPGTKVQKLALFPRVEGLNEQGEPMKA</sequence>
<dbReference type="EC" id="6.1.1.10" evidence="1"/>
<dbReference type="Gene3D" id="2.170.220.10">
    <property type="match status" value="1"/>
</dbReference>
<evidence type="ECO:0000256" key="4">
    <source>
        <dbReference type="ARBA" id="ARBA00022840"/>
    </source>
</evidence>
<dbReference type="eggNOG" id="KOG0436">
    <property type="taxonomic scope" value="Eukaryota"/>
</dbReference>
<feature type="domain" description="Methionyl/Leucyl tRNA synthetase" evidence="9">
    <location>
        <begin position="53"/>
        <end position="185"/>
    </location>
</feature>
<dbReference type="AlphaFoldDB" id="A0A1Y5IHN5"/>
<dbReference type="Pfam" id="PF09334">
    <property type="entry name" value="tRNA-synt_1g"/>
    <property type="match status" value="2"/>
</dbReference>
<dbReference type="Gene3D" id="1.10.730.10">
    <property type="entry name" value="Isoleucyl-tRNA Synthetase, Domain 1"/>
    <property type="match status" value="1"/>
</dbReference>
<organism evidence="10">
    <name type="scientific">Ostreococcus tauri</name>
    <name type="common">Marine green alga</name>
    <dbReference type="NCBI Taxonomy" id="70448"/>
    <lineage>
        <taxon>Eukaryota</taxon>
        <taxon>Viridiplantae</taxon>
        <taxon>Chlorophyta</taxon>
        <taxon>Mamiellophyceae</taxon>
        <taxon>Mamiellales</taxon>
        <taxon>Bathycoccaceae</taxon>
        <taxon>Ostreococcus</taxon>
    </lineage>
</organism>
<dbReference type="PANTHER" id="PTHR43326:SF1">
    <property type="entry name" value="METHIONINE--TRNA LIGASE, MITOCHONDRIAL"/>
    <property type="match status" value="1"/>
</dbReference>
<evidence type="ECO:0000256" key="2">
    <source>
        <dbReference type="ARBA" id="ARBA00022598"/>
    </source>
</evidence>
<dbReference type="GO" id="GO:0006431">
    <property type="term" value="P:methionyl-tRNA aminoacylation"/>
    <property type="evidence" value="ECO:0007669"/>
    <property type="project" value="InterPro"/>
</dbReference>
<name>A0A1Y5IHN5_OSTTA</name>
<keyword evidence="4 8" id="KW-0067">ATP-binding</keyword>
<dbReference type="CDD" id="cd00814">
    <property type="entry name" value="MetRS_core"/>
    <property type="match status" value="1"/>
</dbReference>
<gene>
    <name evidence="10" type="ORF">BE221DRAFT_190532</name>
</gene>
<dbReference type="GO" id="GO:0004825">
    <property type="term" value="F:methionine-tRNA ligase activity"/>
    <property type="evidence" value="ECO:0007669"/>
    <property type="project" value="UniProtKB-EC"/>
</dbReference>
<dbReference type="SUPFAM" id="SSF52374">
    <property type="entry name" value="Nucleotidylyl transferase"/>
    <property type="match status" value="1"/>
</dbReference>
<dbReference type="FunFam" id="2.170.220.10:FF:000002">
    <property type="entry name" value="Methionine--tRNA ligase"/>
    <property type="match status" value="1"/>
</dbReference>
<evidence type="ECO:0000256" key="6">
    <source>
        <dbReference type="ARBA" id="ARBA00023146"/>
    </source>
</evidence>
<reference evidence="10" key="1">
    <citation type="submission" date="2017-04" db="EMBL/GenBank/DDBJ databases">
        <title>Population genomics of picophytoplankton unveils novel chromosome hypervariability.</title>
        <authorList>
            <consortium name="DOE Joint Genome Institute"/>
            <person name="Blanc-Mathieu R."/>
            <person name="Krasovec M."/>
            <person name="Hebrard M."/>
            <person name="Yau S."/>
            <person name="Desgranges E."/>
            <person name="Martin J."/>
            <person name="Schackwitz W."/>
            <person name="Kuo A."/>
            <person name="Salin G."/>
            <person name="Donnadieu C."/>
            <person name="Desdevises Y."/>
            <person name="Sanchez-Ferandin S."/>
            <person name="Moreau H."/>
            <person name="Rivals E."/>
            <person name="Grigoriev I.V."/>
            <person name="Grimsley N."/>
            <person name="Eyre-Walker A."/>
            <person name="Piganeau G."/>
        </authorList>
    </citation>
    <scope>NUCLEOTIDE SEQUENCE [LARGE SCALE GENOMIC DNA]</scope>
    <source>
        <strain evidence="10">RCC 1115</strain>
    </source>
</reference>
<comment type="similarity">
    <text evidence="8">Belongs to the class-I aminoacyl-tRNA synthetase family.</text>
</comment>
<dbReference type="GO" id="GO:0005524">
    <property type="term" value="F:ATP binding"/>
    <property type="evidence" value="ECO:0007669"/>
    <property type="project" value="UniProtKB-KW"/>
</dbReference>
<dbReference type="InterPro" id="IPR033911">
    <property type="entry name" value="MetRS_core"/>
</dbReference>
<evidence type="ECO:0000256" key="1">
    <source>
        <dbReference type="ARBA" id="ARBA00012838"/>
    </source>
</evidence>
<protein>
    <recommendedName>
        <fullName evidence="1">methionine--tRNA ligase</fullName>
        <ecNumber evidence="1">6.1.1.10</ecNumber>
    </recommendedName>
    <alternativeName>
        <fullName evidence="7">Methionyl-tRNA synthetase</fullName>
    </alternativeName>
</protein>
<keyword evidence="3 8" id="KW-0547">Nucleotide-binding</keyword>
<dbReference type="SUPFAM" id="SSF47323">
    <property type="entry name" value="Anticodon-binding domain of a subclass of class I aminoacyl-tRNA synthetases"/>
    <property type="match status" value="1"/>
</dbReference>
<dbReference type="PRINTS" id="PR01041">
    <property type="entry name" value="TRNASYNTHMET"/>
</dbReference>
<dbReference type="InterPro" id="IPR014729">
    <property type="entry name" value="Rossmann-like_a/b/a_fold"/>
</dbReference>
<feature type="domain" description="Methionyl/Leucyl tRNA synthetase" evidence="9">
    <location>
        <begin position="190"/>
        <end position="416"/>
    </location>
</feature>
<dbReference type="InterPro" id="IPR015413">
    <property type="entry name" value="Methionyl/Leucyl_tRNA_Synth"/>
</dbReference>
<keyword evidence="5 8" id="KW-0648">Protein biosynthesis</keyword>
<evidence type="ECO:0000256" key="5">
    <source>
        <dbReference type="ARBA" id="ARBA00022917"/>
    </source>
</evidence>
<dbReference type="InterPro" id="IPR023457">
    <property type="entry name" value="Met-tRNA_synth_2"/>
</dbReference>
<evidence type="ECO:0000256" key="3">
    <source>
        <dbReference type="ARBA" id="ARBA00022741"/>
    </source>
</evidence>
<dbReference type="InterPro" id="IPR014758">
    <property type="entry name" value="Met-tRNA_synth"/>
</dbReference>
<dbReference type="EMBL" id="KZ155776">
    <property type="protein sequence ID" value="OUS48157.1"/>
    <property type="molecule type" value="Genomic_DNA"/>
</dbReference>
<keyword evidence="6 8" id="KW-0030">Aminoacyl-tRNA synthetase</keyword>
<dbReference type="Gene3D" id="3.40.50.620">
    <property type="entry name" value="HUPs"/>
    <property type="match status" value="1"/>
</dbReference>
<dbReference type="CDD" id="cd07957">
    <property type="entry name" value="Anticodon_Ia_Met"/>
    <property type="match status" value="1"/>
</dbReference>
<keyword evidence="2 8" id="KW-0436">Ligase</keyword>